<proteinExistence type="predicted"/>
<dbReference type="Gene3D" id="2.60.40.4100">
    <property type="entry name" value="Zona pellucida, ZP-C domain"/>
    <property type="match status" value="1"/>
</dbReference>
<dbReference type="Pfam" id="PF25301">
    <property type="entry name" value="CUT_C"/>
    <property type="match status" value="1"/>
</dbReference>
<dbReference type="PANTHER" id="PTHR46560">
    <property type="entry name" value="CYPHER, ISOFORM B"/>
    <property type="match status" value="1"/>
</dbReference>
<dbReference type="InterPro" id="IPR057475">
    <property type="entry name" value="CUT_C"/>
</dbReference>
<name>A0A6H5HDE6_9HEMI</name>
<dbReference type="OrthoDB" id="8171348at2759"/>
<dbReference type="AlphaFoldDB" id="A0A6H5HDE6"/>
<dbReference type="Proteomes" id="UP000479000">
    <property type="component" value="Unassembled WGS sequence"/>
</dbReference>
<dbReference type="PROSITE" id="PS51034">
    <property type="entry name" value="ZP_2"/>
    <property type="match status" value="1"/>
</dbReference>
<evidence type="ECO:0000313" key="2">
    <source>
        <dbReference type="EMBL" id="CAB0014969.1"/>
    </source>
</evidence>
<organism evidence="2 3">
    <name type="scientific">Nesidiocoris tenuis</name>
    <dbReference type="NCBI Taxonomy" id="355587"/>
    <lineage>
        <taxon>Eukaryota</taxon>
        <taxon>Metazoa</taxon>
        <taxon>Ecdysozoa</taxon>
        <taxon>Arthropoda</taxon>
        <taxon>Hexapoda</taxon>
        <taxon>Insecta</taxon>
        <taxon>Pterygota</taxon>
        <taxon>Neoptera</taxon>
        <taxon>Paraneoptera</taxon>
        <taxon>Hemiptera</taxon>
        <taxon>Heteroptera</taxon>
        <taxon>Panheteroptera</taxon>
        <taxon>Cimicomorpha</taxon>
        <taxon>Miridae</taxon>
        <taxon>Dicyphina</taxon>
        <taxon>Nesidiocoris</taxon>
    </lineage>
</organism>
<dbReference type="PANTHER" id="PTHR46560:SF9">
    <property type="entry name" value="ZP DOMAIN-CONTAINING PROTEIN"/>
    <property type="match status" value="1"/>
</dbReference>
<reference evidence="2 3" key="1">
    <citation type="submission" date="2020-02" db="EMBL/GenBank/DDBJ databases">
        <authorList>
            <person name="Ferguson B K."/>
        </authorList>
    </citation>
    <scope>NUCLEOTIDE SEQUENCE [LARGE SCALE GENOMIC DNA]</scope>
</reference>
<dbReference type="InterPro" id="IPR001507">
    <property type="entry name" value="ZP_dom"/>
</dbReference>
<feature type="domain" description="ZP" evidence="1">
    <location>
        <begin position="1"/>
        <end position="141"/>
    </location>
</feature>
<gene>
    <name evidence="2" type="ORF">NTEN_LOCUS19369</name>
</gene>
<dbReference type="InterPro" id="IPR042235">
    <property type="entry name" value="ZP-C_dom"/>
</dbReference>
<sequence>MDRIVSWRGHNCDGSNETSLVSLKIMDMDKKRRLQEVFYSHPYVIRADISRPDGTYGIRVKSCFAFNRRNSSVQLIDDRGCPINKAVLTPFTYNDADGHADSTLFAMFQFSDGNQVHFQCDVGVCKGGCPPLNCDDDIGIRAPTDGGVIVASTSVFVLQPGDPAGESRMNCILLIVFLQIINTRFEIDVLEQSNIQPCRYLKKVMPLVNTKRLCRYLYDCQIGNFEISRQGTRLWSGEWQSSPAPDSIDLGGRSTSAIDALSRPTRLKTLNQVGTIYSGWPSECDPIEEALIVLYDFEPFIAESAPRPLHRKQKLPGSSPAGE</sequence>
<dbReference type="EMBL" id="CADCXU010028254">
    <property type="protein sequence ID" value="CAB0014969.1"/>
    <property type="molecule type" value="Genomic_DNA"/>
</dbReference>
<accession>A0A6H5HDE6</accession>
<keyword evidence="3" id="KW-1185">Reference proteome</keyword>
<evidence type="ECO:0000313" key="3">
    <source>
        <dbReference type="Proteomes" id="UP000479000"/>
    </source>
</evidence>
<evidence type="ECO:0000259" key="1">
    <source>
        <dbReference type="PROSITE" id="PS51034"/>
    </source>
</evidence>
<protein>
    <recommendedName>
        <fullName evidence="1">ZP domain-containing protein</fullName>
    </recommendedName>
</protein>